<dbReference type="Gene3D" id="1.10.10.630">
    <property type="entry name" value="DnaD domain-like"/>
    <property type="match status" value="1"/>
</dbReference>
<keyword evidence="6" id="KW-1185">Reference proteome</keyword>
<dbReference type="OrthoDB" id="2082007at2"/>
<evidence type="ECO:0000256" key="1">
    <source>
        <dbReference type="ARBA" id="ARBA00093462"/>
    </source>
</evidence>
<dbReference type="InterPro" id="IPR034829">
    <property type="entry name" value="DnaD-like_sf"/>
</dbReference>
<evidence type="ECO:0000259" key="4">
    <source>
        <dbReference type="Pfam" id="PF25888"/>
    </source>
</evidence>
<name>A0A2S7MY18_9BACI</name>
<dbReference type="RefSeq" id="WP_104850050.1">
    <property type="nucleotide sequence ID" value="NZ_PKOZ01000008.1"/>
</dbReference>
<sequence>MMQYSWMFVNPKDRYVVLYKDKLSEMDHKVIQYLYQPLIGGLSISLYLTFINEVTTGLMYSKQTTHRWLMDVLGMPLDEIYQCRRRLEGIGLLKTYKKSTEEGNVFIYEIMAPLTPEKFFHDDLLPIYLQQKLDSRHYERLLGMFSDKKIPDDYEDVTHSFTDVFETEFKNPKEVVEPKRLGQNQFFSKETQGYSANFIEQFDFELLFASLKSSFISRKAFTPAVMEAVATLAYLYKIGVMDMSKLILRCQNEHEEIDIAELRKCARELFLINHGEEMPAIIERVQPEFERTIFEPKTPEEHLLYTFETTSPLEFLVSLSEGALPSEKDLALVEKVMVNQKLPPGVVNVLLHYVMLRSDMKLQASYVETIASHWARKKITTVREAYETAKSEHKKYQKWADDKQNKNTKSSNRRTASSGRKEMIPEWMDDSKKKEPVAQTEDIAERARRLKEQIQGNSQSGGE</sequence>
<dbReference type="Pfam" id="PF07261">
    <property type="entry name" value="DnaB_2"/>
    <property type="match status" value="1"/>
</dbReference>
<evidence type="ECO:0000313" key="5">
    <source>
        <dbReference type="EMBL" id="PQD94669.1"/>
    </source>
</evidence>
<dbReference type="AlphaFoldDB" id="A0A2S7MY18"/>
<dbReference type="Pfam" id="PF25888">
    <property type="entry name" value="WHD_DnaB"/>
    <property type="match status" value="1"/>
</dbReference>
<accession>A0A2S7MY18</accession>
<dbReference type="InterPro" id="IPR006343">
    <property type="entry name" value="DnaB/C_C"/>
</dbReference>
<gene>
    <name evidence="5" type="ORF">CYL18_13490</name>
</gene>
<protein>
    <submittedName>
        <fullName evidence="5">Replication initiation and membrane attachment protein</fullName>
    </submittedName>
</protein>
<dbReference type="Proteomes" id="UP000239663">
    <property type="component" value="Unassembled WGS sequence"/>
</dbReference>
<comment type="caution">
    <text evidence="5">The sequence shown here is derived from an EMBL/GenBank/DDBJ whole genome shotgun (WGS) entry which is preliminary data.</text>
</comment>
<feature type="region of interest" description="Disordered" evidence="2">
    <location>
        <begin position="393"/>
        <end position="441"/>
    </location>
</feature>
<feature type="domain" description="DnaB/C C-terminal" evidence="3">
    <location>
        <begin position="325"/>
        <end position="387"/>
    </location>
</feature>
<dbReference type="EMBL" id="PKOZ01000008">
    <property type="protein sequence ID" value="PQD94669.1"/>
    <property type="molecule type" value="Genomic_DNA"/>
</dbReference>
<feature type="compositionally biased region" description="Basic and acidic residues" evidence="2">
    <location>
        <begin position="419"/>
        <end position="436"/>
    </location>
</feature>
<feature type="domain" description="Replicative helicase loading/DNA remodeling protein DnaB N-terminal winged helix" evidence="4">
    <location>
        <begin position="10"/>
        <end position="217"/>
    </location>
</feature>
<evidence type="ECO:0000259" key="3">
    <source>
        <dbReference type="Pfam" id="PF07261"/>
    </source>
</evidence>
<dbReference type="InterPro" id="IPR058660">
    <property type="entry name" value="WHD_DnaB"/>
</dbReference>
<proteinExistence type="inferred from homology"/>
<organism evidence="5 6">
    <name type="scientific">Pradoshia eiseniae</name>
    <dbReference type="NCBI Taxonomy" id="2064768"/>
    <lineage>
        <taxon>Bacteria</taxon>
        <taxon>Bacillati</taxon>
        <taxon>Bacillota</taxon>
        <taxon>Bacilli</taxon>
        <taxon>Bacillales</taxon>
        <taxon>Bacillaceae</taxon>
        <taxon>Pradoshia</taxon>
    </lineage>
</organism>
<evidence type="ECO:0000313" key="6">
    <source>
        <dbReference type="Proteomes" id="UP000239663"/>
    </source>
</evidence>
<comment type="similarity">
    <text evidence="1">Belongs to the DnaB/DnaD family.</text>
</comment>
<feature type="compositionally biased region" description="Polar residues" evidence="2">
    <location>
        <begin position="407"/>
        <end position="418"/>
    </location>
</feature>
<reference evidence="5 6" key="1">
    <citation type="submission" date="2017-12" db="EMBL/GenBank/DDBJ databases">
        <title>Taxonomic description and draft genome of Pradoshia cofamensis Gen. nov., sp. nov., a thermotolerant bacillale isolated from anterior gut of earthworm Eisenia fetida.</title>
        <authorList>
            <person name="Saha T."/>
            <person name="Chakraborty R."/>
        </authorList>
    </citation>
    <scope>NUCLEOTIDE SEQUENCE [LARGE SCALE GENOMIC DNA]</scope>
    <source>
        <strain evidence="5 6">EAG3</strain>
    </source>
</reference>
<evidence type="ECO:0000256" key="2">
    <source>
        <dbReference type="SAM" id="MobiDB-lite"/>
    </source>
</evidence>